<evidence type="ECO:0000256" key="4">
    <source>
        <dbReference type="ARBA" id="ARBA00023157"/>
    </source>
</evidence>
<keyword evidence="9" id="KW-1185">Reference proteome</keyword>
<gene>
    <name evidence="7" type="ORF">MAPG_03508</name>
</gene>
<organism evidence="8 9">
    <name type="scientific">Magnaporthiopsis poae (strain ATCC 64411 / 73-15)</name>
    <name type="common">Kentucky bluegrass fungus</name>
    <name type="synonym">Magnaporthe poae</name>
    <dbReference type="NCBI Taxonomy" id="644358"/>
    <lineage>
        <taxon>Eukaryota</taxon>
        <taxon>Fungi</taxon>
        <taxon>Dikarya</taxon>
        <taxon>Ascomycota</taxon>
        <taxon>Pezizomycotina</taxon>
        <taxon>Sordariomycetes</taxon>
        <taxon>Sordariomycetidae</taxon>
        <taxon>Magnaporthales</taxon>
        <taxon>Magnaporthaceae</taxon>
        <taxon>Magnaporthiopsis</taxon>
    </lineage>
</organism>
<reference evidence="8" key="4">
    <citation type="journal article" date="2015" name="G3 (Bethesda)">
        <title>Genome sequences of three phytopathogenic species of the Magnaporthaceae family of fungi.</title>
        <authorList>
            <person name="Okagaki L.H."/>
            <person name="Nunes C.C."/>
            <person name="Sailsbery J."/>
            <person name="Clay B."/>
            <person name="Brown D."/>
            <person name="John T."/>
            <person name="Oh Y."/>
            <person name="Young N."/>
            <person name="Fitzgerald M."/>
            <person name="Haas B.J."/>
            <person name="Zeng Q."/>
            <person name="Young S."/>
            <person name="Adiconis X."/>
            <person name="Fan L."/>
            <person name="Levin J.Z."/>
            <person name="Mitchell T.K."/>
            <person name="Okubara P.A."/>
            <person name="Farman M.L."/>
            <person name="Kohn L.M."/>
            <person name="Birren B."/>
            <person name="Ma L.-J."/>
            <person name="Dean R.A."/>
        </authorList>
    </citation>
    <scope>NUCLEOTIDE SEQUENCE</scope>
    <source>
        <strain evidence="8">ATCC 64411 / 73-15</strain>
    </source>
</reference>
<evidence type="ECO:0000313" key="8">
    <source>
        <dbReference type="EnsemblFungi" id="MAPG_03508T0"/>
    </source>
</evidence>
<evidence type="ECO:0000259" key="6">
    <source>
        <dbReference type="Pfam" id="PF16541"/>
    </source>
</evidence>
<reference evidence="9" key="1">
    <citation type="submission" date="2010-05" db="EMBL/GenBank/DDBJ databases">
        <title>The genome sequence of Magnaporthe poae strain ATCC 64411.</title>
        <authorList>
            <person name="Ma L.-J."/>
            <person name="Dead R."/>
            <person name="Young S."/>
            <person name="Zeng Q."/>
            <person name="Koehrsen M."/>
            <person name="Alvarado L."/>
            <person name="Berlin A."/>
            <person name="Chapman S.B."/>
            <person name="Chen Z."/>
            <person name="Freedman E."/>
            <person name="Gellesch M."/>
            <person name="Goldberg J."/>
            <person name="Griggs A."/>
            <person name="Gujja S."/>
            <person name="Heilman E.R."/>
            <person name="Heiman D."/>
            <person name="Hepburn T."/>
            <person name="Howarth C."/>
            <person name="Jen D."/>
            <person name="Larson L."/>
            <person name="Mehta T."/>
            <person name="Neiman D."/>
            <person name="Pearson M."/>
            <person name="Roberts A."/>
            <person name="Saif S."/>
            <person name="Shea T."/>
            <person name="Shenoy N."/>
            <person name="Sisk P."/>
            <person name="Stolte C."/>
            <person name="Sykes S."/>
            <person name="Walk T."/>
            <person name="White J."/>
            <person name="Yandava C."/>
            <person name="Haas B."/>
            <person name="Nusbaum C."/>
            <person name="Birren B."/>
        </authorList>
    </citation>
    <scope>NUCLEOTIDE SEQUENCE [LARGE SCALE GENOMIC DNA]</scope>
    <source>
        <strain evidence="9">ATCC 64411 / 73-15</strain>
    </source>
</reference>
<comment type="subcellular location">
    <subcellularLocation>
        <location evidence="1">Secreted</location>
    </subcellularLocation>
</comment>
<accession>A0A0C4DU72</accession>
<protein>
    <recommendedName>
        <fullName evidence="6">AA1-like domain-containing protein</fullName>
    </recommendedName>
</protein>
<dbReference type="GO" id="GO:0005576">
    <property type="term" value="C:extracellular region"/>
    <property type="evidence" value="ECO:0007669"/>
    <property type="project" value="UniProtKB-SubCell"/>
</dbReference>
<reference evidence="7" key="2">
    <citation type="submission" date="2010-05" db="EMBL/GenBank/DDBJ databases">
        <title>The Genome Sequence of Magnaporthe poae strain ATCC 64411.</title>
        <authorList>
            <consortium name="The Broad Institute Genome Sequencing Platform"/>
            <consortium name="Broad Institute Genome Sequencing Center for Infectious Disease"/>
            <person name="Ma L.-J."/>
            <person name="Dead R."/>
            <person name="Young S."/>
            <person name="Zeng Q."/>
            <person name="Koehrsen M."/>
            <person name="Alvarado L."/>
            <person name="Berlin A."/>
            <person name="Chapman S.B."/>
            <person name="Chen Z."/>
            <person name="Freedman E."/>
            <person name="Gellesch M."/>
            <person name="Goldberg J."/>
            <person name="Griggs A."/>
            <person name="Gujja S."/>
            <person name="Heilman E.R."/>
            <person name="Heiman D."/>
            <person name="Hepburn T."/>
            <person name="Howarth C."/>
            <person name="Jen D."/>
            <person name="Larson L."/>
            <person name="Mehta T."/>
            <person name="Neiman D."/>
            <person name="Pearson M."/>
            <person name="Roberts A."/>
            <person name="Saif S."/>
            <person name="Shea T."/>
            <person name="Shenoy N."/>
            <person name="Sisk P."/>
            <person name="Stolte C."/>
            <person name="Sykes S."/>
            <person name="Walk T."/>
            <person name="White J."/>
            <person name="Yandava C."/>
            <person name="Haas B."/>
            <person name="Nusbaum C."/>
            <person name="Birren B."/>
        </authorList>
    </citation>
    <scope>NUCLEOTIDE SEQUENCE</scope>
    <source>
        <strain evidence="7">ATCC 64411</strain>
    </source>
</reference>
<dbReference type="EnsemblFungi" id="MAPG_03508T0">
    <property type="protein sequence ID" value="MAPG_03508T0"/>
    <property type="gene ID" value="MAPG_03508"/>
</dbReference>
<feature type="domain" description="AA1-like" evidence="6">
    <location>
        <begin position="129"/>
        <end position="204"/>
    </location>
</feature>
<evidence type="ECO:0000256" key="3">
    <source>
        <dbReference type="ARBA" id="ARBA00022729"/>
    </source>
</evidence>
<evidence type="ECO:0000256" key="5">
    <source>
        <dbReference type="SAM" id="Phobius"/>
    </source>
</evidence>
<sequence length="209" mass="23312">MPSRKMPEDRKSKETPEGKQTIAMVLPTLVALVLVLLIAVADSLRPLTVHAAPVSSAQALPGDLDVAEYLAASGRAREVKDCSRPGVTCSCQDWTFSQPTWNLTDFRYRSSLEIKSPGDDEDDAVLRREVSFVVRNKAVPYSTSCEASSNATDDFFYGDKWYTCDQHGDGESDKGPGLTWFRYDKADDMLQVKQTWLCSDHGRYNNSLF</sequence>
<dbReference type="OMA" id="GKQTIAM"/>
<dbReference type="Pfam" id="PF16541">
    <property type="entry name" value="AltA1"/>
    <property type="match status" value="1"/>
</dbReference>
<keyword evidence="4" id="KW-1015">Disulfide bond</keyword>
<proteinExistence type="predicted"/>
<reference evidence="8" key="5">
    <citation type="submission" date="2015-06" db="UniProtKB">
        <authorList>
            <consortium name="EnsemblFungi"/>
        </authorList>
    </citation>
    <scope>IDENTIFICATION</scope>
    <source>
        <strain evidence="8">ATCC 64411</strain>
    </source>
</reference>
<evidence type="ECO:0000256" key="1">
    <source>
        <dbReference type="ARBA" id="ARBA00004613"/>
    </source>
</evidence>
<keyword evidence="5" id="KW-0472">Membrane</keyword>
<dbReference type="Proteomes" id="UP000011715">
    <property type="component" value="Unassembled WGS sequence"/>
</dbReference>
<name>A0A0C4DU72_MAGP6</name>
<dbReference type="EMBL" id="GL876967">
    <property type="protein sequence ID" value="KLU84466.1"/>
    <property type="molecule type" value="Genomic_DNA"/>
</dbReference>
<dbReference type="eggNOG" id="ENOG502RNG8">
    <property type="taxonomic scope" value="Eukaryota"/>
</dbReference>
<dbReference type="EMBL" id="ADBL01000841">
    <property type="status" value="NOT_ANNOTATED_CDS"/>
    <property type="molecule type" value="Genomic_DNA"/>
</dbReference>
<keyword evidence="5" id="KW-0812">Transmembrane</keyword>
<feature type="transmembrane region" description="Helical" evidence="5">
    <location>
        <begin position="21"/>
        <end position="41"/>
    </location>
</feature>
<dbReference type="AlphaFoldDB" id="A0A0C4DU72"/>
<evidence type="ECO:0000313" key="9">
    <source>
        <dbReference type="Proteomes" id="UP000011715"/>
    </source>
</evidence>
<keyword evidence="2" id="KW-0964">Secreted</keyword>
<reference evidence="7" key="3">
    <citation type="submission" date="2011-03" db="EMBL/GenBank/DDBJ databases">
        <title>Annotation of Magnaporthe poae ATCC 64411.</title>
        <authorList>
            <person name="Ma L.-J."/>
            <person name="Dead R."/>
            <person name="Young S.K."/>
            <person name="Zeng Q."/>
            <person name="Gargeya S."/>
            <person name="Fitzgerald M."/>
            <person name="Haas B."/>
            <person name="Abouelleil A."/>
            <person name="Alvarado L."/>
            <person name="Arachchi H.M."/>
            <person name="Berlin A."/>
            <person name="Brown A."/>
            <person name="Chapman S.B."/>
            <person name="Chen Z."/>
            <person name="Dunbar C."/>
            <person name="Freedman E."/>
            <person name="Gearin G."/>
            <person name="Gellesch M."/>
            <person name="Goldberg J."/>
            <person name="Griggs A."/>
            <person name="Gujja S."/>
            <person name="Heiman D."/>
            <person name="Howarth C."/>
            <person name="Larson L."/>
            <person name="Lui A."/>
            <person name="MacDonald P.J.P."/>
            <person name="Mehta T."/>
            <person name="Montmayeur A."/>
            <person name="Murphy C."/>
            <person name="Neiman D."/>
            <person name="Pearson M."/>
            <person name="Priest M."/>
            <person name="Roberts A."/>
            <person name="Saif S."/>
            <person name="Shea T."/>
            <person name="Shenoy N."/>
            <person name="Sisk P."/>
            <person name="Stolte C."/>
            <person name="Sykes S."/>
            <person name="Yandava C."/>
            <person name="Wortman J."/>
            <person name="Nusbaum C."/>
            <person name="Birren B."/>
        </authorList>
    </citation>
    <scope>NUCLEOTIDE SEQUENCE</scope>
    <source>
        <strain evidence="7">ATCC 64411</strain>
    </source>
</reference>
<dbReference type="VEuPathDB" id="FungiDB:MAPG_03508"/>
<evidence type="ECO:0000256" key="2">
    <source>
        <dbReference type="ARBA" id="ARBA00022525"/>
    </source>
</evidence>
<keyword evidence="5" id="KW-1133">Transmembrane helix</keyword>
<evidence type="ECO:0000313" key="7">
    <source>
        <dbReference type="EMBL" id="KLU84466.1"/>
    </source>
</evidence>
<keyword evidence="3" id="KW-0732">Signal</keyword>
<dbReference type="InterPro" id="IPR032382">
    <property type="entry name" value="AltA1"/>
</dbReference>